<evidence type="ECO:0000256" key="1">
    <source>
        <dbReference type="SAM" id="MobiDB-lite"/>
    </source>
</evidence>
<feature type="region of interest" description="Disordered" evidence="1">
    <location>
        <begin position="1"/>
        <end position="51"/>
    </location>
</feature>
<reference evidence="2 3" key="2">
    <citation type="submission" date="2020-05" db="EMBL/GenBank/DDBJ databases">
        <authorList>
            <person name="Khan S.A."/>
            <person name="Jeon C.O."/>
            <person name="Chun B.H."/>
        </authorList>
    </citation>
    <scope>NUCLEOTIDE SEQUENCE [LARGE SCALE GENOMIC DNA]</scope>
    <source>
        <strain evidence="2 3">H242</strain>
    </source>
</reference>
<protein>
    <submittedName>
        <fullName evidence="2">Uncharacterized protein</fullName>
    </submittedName>
</protein>
<evidence type="ECO:0000313" key="2">
    <source>
        <dbReference type="EMBL" id="QJW84986.1"/>
    </source>
</evidence>
<organism evidence="2 3">
    <name type="scientific">Ramlibacter terrae</name>
    <dbReference type="NCBI Taxonomy" id="2732511"/>
    <lineage>
        <taxon>Bacteria</taxon>
        <taxon>Pseudomonadati</taxon>
        <taxon>Pseudomonadota</taxon>
        <taxon>Betaproteobacteria</taxon>
        <taxon>Burkholderiales</taxon>
        <taxon>Comamonadaceae</taxon>
        <taxon>Ramlibacter</taxon>
    </lineage>
</organism>
<dbReference type="EMBL" id="CP053418">
    <property type="protein sequence ID" value="QJW84986.1"/>
    <property type="molecule type" value="Genomic_DNA"/>
</dbReference>
<sequence>MAKGEQRSNKMVKKPKKDTSPPKESSGTSDRPMPPTTTVVPTRGKLKNKVG</sequence>
<keyword evidence="3" id="KW-1185">Reference proteome</keyword>
<evidence type="ECO:0000313" key="3">
    <source>
        <dbReference type="Proteomes" id="UP000500826"/>
    </source>
</evidence>
<accession>A0ABX6P4D2</accession>
<name>A0ABX6P4D2_9BURK</name>
<proteinExistence type="predicted"/>
<dbReference type="Proteomes" id="UP000500826">
    <property type="component" value="Chromosome"/>
</dbReference>
<gene>
    <name evidence="2" type="ORF">HK414_19795</name>
</gene>
<reference evidence="2 3" key="1">
    <citation type="submission" date="2020-05" db="EMBL/GenBank/DDBJ databases">
        <title>Ramlibacter rhizophilus sp. nov., isolated from rhizosphere soil of national flower Mugunghwa from South Korea.</title>
        <authorList>
            <person name="Zheng-Fei Y."/>
            <person name="Huan T."/>
        </authorList>
    </citation>
    <scope>NUCLEOTIDE SEQUENCE [LARGE SCALE GENOMIC DNA]</scope>
    <source>
        <strain evidence="2 3">H242</strain>
    </source>
</reference>